<reference evidence="3" key="1">
    <citation type="journal article" date="2019" name="Int. J. Syst. Evol. Microbiol.">
        <title>The Global Catalogue of Microorganisms (GCM) 10K type strain sequencing project: providing services to taxonomists for standard genome sequencing and annotation.</title>
        <authorList>
            <consortium name="The Broad Institute Genomics Platform"/>
            <consortium name="The Broad Institute Genome Sequencing Center for Infectious Disease"/>
            <person name="Wu L."/>
            <person name="Ma J."/>
        </authorList>
    </citation>
    <scope>NUCLEOTIDE SEQUENCE [LARGE SCALE GENOMIC DNA]</scope>
    <source>
        <strain evidence="3">JCM 10696</strain>
    </source>
</reference>
<dbReference type="Proteomes" id="UP001500665">
    <property type="component" value="Unassembled WGS sequence"/>
</dbReference>
<name>A0ABP4CHC6_9ACTN</name>
<evidence type="ECO:0000313" key="3">
    <source>
        <dbReference type="Proteomes" id="UP001500665"/>
    </source>
</evidence>
<evidence type="ECO:0000313" key="2">
    <source>
        <dbReference type="EMBL" id="GAA0969103.1"/>
    </source>
</evidence>
<protein>
    <submittedName>
        <fullName evidence="2">Uncharacterized protein</fullName>
    </submittedName>
</protein>
<accession>A0ABP4CHC6</accession>
<feature type="transmembrane region" description="Helical" evidence="1">
    <location>
        <begin position="35"/>
        <end position="57"/>
    </location>
</feature>
<dbReference type="RefSeq" id="WP_344247398.1">
    <property type="nucleotide sequence ID" value="NZ_BAAAHH010000061.1"/>
</dbReference>
<keyword evidence="3" id="KW-1185">Reference proteome</keyword>
<evidence type="ECO:0000256" key="1">
    <source>
        <dbReference type="SAM" id="Phobius"/>
    </source>
</evidence>
<keyword evidence="1" id="KW-1133">Transmembrane helix</keyword>
<proteinExistence type="predicted"/>
<keyword evidence="1" id="KW-0812">Transmembrane</keyword>
<comment type="caution">
    <text evidence="2">The sequence shown here is derived from an EMBL/GenBank/DDBJ whole genome shotgun (WGS) entry which is preliminary data.</text>
</comment>
<gene>
    <name evidence="2" type="ORF">GCM10009550_75480</name>
</gene>
<organism evidence="2 3">
    <name type="scientific">Actinocorallia libanotica</name>
    <dbReference type="NCBI Taxonomy" id="46162"/>
    <lineage>
        <taxon>Bacteria</taxon>
        <taxon>Bacillati</taxon>
        <taxon>Actinomycetota</taxon>
        <taxon>Actinomycetes</taxon>
        <taxon>Streptosporangiales</taxon>
        <taxon>Thermomonosporaceae</taxon>
        <taxon>Actinocorallia</taxon>
    </lineage>
</organism>
<keyword evidence="1" id="KW-0472">Membrane</keyword>
<sequence length="60" mass="6930">MRLHKLSFEEEIRARQLARRPLDEGKTFEHGPAKFIFVSLIVITVVSHLIALALLWFTPS</sequence>
<dbReference type="EMBL" id="BAAAHH010000061">
    <property type="protein sequence ID" value="GAA0969103.1"/>
    <property type="molecule type" value="Genomic_DNA"/>
</dbReference>